<gene>
    <name evidence="2" type="ORF">G3I43_07010</name>
</gene>
<proteinExistence type="predicted"/>
<name>A0A6G3SND0_STRAQ</name>
<protein>
    <submittedName>
        <fullName evidence="2">Uncharacterized protein</fullName>
    </submittedName>
</protein>
<sequence length="81" mass="9098">MRVTSEDLHGEAPVALRDSRTNYDLAIDFSYPPEQIAAALTDVFQEAVDSRRWSRRGNGEHDQADDEPPASRAARHPEDGY</sequence>
<feature type="region of interest" description="Disordered" evidence="1">
    <location>
        <begin position="50"/>
        <end position="81"/>
    </location>
</feature>
<feature type="compositionally biased region" description="Basic and acidic residues" evidence="1">
    <location>
        <begin position="50"/>
        <end position="62"/>
    </location>
</feature>
<comment type="caution">
    <text evidence="2">The sequence shown here is derived from an EMBL/GenBank/DDBJ whole genome shotgun (WGS) entry which is preliminary data.</text>
</comment>
<dbReference type="EMBL" id="JAAGMK010000180">
    <property type="protein sequence ID" value="NEB83928.1"/>
    <property type="molecule type" value="Genomic_DNA"/>
</dbReference>
<organism evidence="2">
    <name type="scientific">Streptomyces anulatus</name>
    <name type="common">Streptomyces chrysomallus</name>
    <dbReference type="NCBI Taxonomy" id="1892"/>
    <lineage>
        <taxon>Bacteria</taxon>
        <taxon>Bacillati</taxon>
        <taxon>Actinomycetota</taxon>
        <taxon>Actinomycetes</taxon>
        <taxon>Kitasatosporales</taxon>
        <taxon>Streptomycetaceae</taxon>
        <taxon>Streptomyces</taxon>
    </lineage>
</organism>
<reference evidence="2" key="1">
    <citation type="submission" date="2020-01" db="EMBL/GenBank/DDBJ databases">
        <title>Insect and environment-associated Actinomycetes.</title>
        <authorList>
            <person name="Currrie C."/>
            <person name="Chevrette M."/>
            <person name="Carlson C."/>
            <person name="Stubbendieck R."/>
            <person name="Wendt-Pienkowski E."/>
        </authorList>
    </citation>
    <scope>NUCLEOTIDE SEQUENCE</scope>
    <source>
        <strain evidence="2">SID505</strain>
    </source>
</reference>
<accession>A0A6G3SND0</accession>
<dbReference type="RefSeq" id="WP_164256904.1">
    <property type="nucleotide sequence ID" value="NZ_JAAGMK010000180.1"/>
</dbReference>
<dbReference type="AlphaFoldDB" id="A0A6G3SND0"/>
<evidence type="ECO:0000256" key="1">
    <source>
        <dbReference type="SAM" id="MobiDB-lite"/>
    </source>
</evidence>
<evidence type="ECO:0000313" key="2">
    <source>
        <dbReference type="EMBL" id="NEB83928.1"/>
    </source>
</evidence>